<evidence type="ECO:0000313" key="4">
    <source>
        <dbReference type="Proteomes" id="UP000335636"/>
    </source>
</evidence>
<name>A0A5E4A2P7_MARMO</name>
<accession>A0A5E4A2P7</accession>
<gene>
    <name evidence="2" type="ORF">GHT09_000881</name>
    <name evidence="3" type="ORF">MONAX_5E035801</name>
</gene>
<evidence type="ECO:0000256" key="1">
    <source>
        <dbReference type="SAM" id="MobiDB-lite"/>
    </source>
</evidence>
<sequence>MGPWGRKSQKCTFPWLEDPKLWFSEECRLWAVLPAGTGQGKPKWGGQGEVNKTGFLQAPTWAWHCSGHVEGSRRRKRGQDAYRLGDLSLKLALGEHCNPSIYGSSLWKCQRIPEVLRATNKGPRPYPPFRTQQKMKKRCTPVISADEEGGSQV</sequence>
<reference evidence="2" key="2">
    <citation type="submission" date="2020-08" db="EMBL/GenBank/DDBJ databases">
        <authorList>
            <person name="Shumante A."/>
            <person name="Zimin A.V."/>
            <person name="Puiu D."/>
            <person name="Salzberg S.L."/>
        </authorList>
    </citation>
    <scope>NUCLEOTIDE SEQUENCE</scope>
    <source>
        <strain evidence="2">WC2-LM</strain>
        <tissue evidence="2">Liver</tissue>
    </source>
</reference>
<organism evidence="3 4">
    <name type="scientific">Marmota monax</name>
    <name type="common">Woodchuck</name>
    <dbReference type="NCBI Taxonomy" id="9995"/>
    <lineage>
        <taxon>Eukaryota</taxon>
        <taxon>Metazoa</taxon>
        <taxon>Chordata</taxon>
        <taxon>Craniata</taxon>
        <taxon>Vertebrata</taxon>
        <taxon>Euteleostomi</taxon>
        <taxon>Mammalia</taxon>
        <taxon>Eutheria</taxon>
        <taxon>Euarchontoglires</taxon>
        <taxon>Glires</taxon>
        <taxon>Rodentia</taxon>
        <taxon>Sciuromorpha</taxon>
        <taxon>Sciuridae</taxon>
        <taxon>Xerinae</taxon>
        <taxon>Marmotini</taxon>
        <taxon>Marmota</taxon>
    </lineage>
</organism>
<keyword evidence="4" id="KW-1185">Reference proteome</keyword>
<protein>
    <submittedName>
        <fullName evidence="3">Uncharacterized protein</fullName>
    </submittedName>
</protein>
<reference evidence="3 4" key="1">
    <citation type="submission" date="2019-04" db="EMBL/GenBank/DDBJ databases">
        <authorList>
            <person name="Alioto T."/>
            <person name="Alioto T."/>
        </authorList>
    </citation>
    <scope>NUCLEOTIDE SEQUENCE [LARGE SCALE GENOMIC DNA]</scope>
</reference>
<dbReference type="Proteomes" id="UP000662637">
    <property type="component" value="Unassembled WGS sequence"/>
</dbReference>
<dbReference type="EMBL" id="CABDUW010000004">
    <property type="protein sequence ID" value="VTJ51398.1"/>
    <property type="molecule type" value="Genomic_DNA"/>
</dbReference>
<evidence type="ECO:0000313" key="3">
    <source>
        <dbReference type="EMBL" id="VTJ51398.1"/>
    </source>
</evidence>
<dbReference type="Proteomes" id="UP000335636">
    <property type="component" value="Unassembled WGS sequence"/>
</dbReference>
<dbReference type="EMBL" id="WJEC01000034">
    <property type="protein sequence ID" value="KAF7486630.1"/>
    <property type="molecule type" value="Genomic_DNA"/>
</dbReference>
<proteinExistence type="predicted"/>
<evidence type="ECO:0000313" key="2">
    <source>
        <dbReference type="EMBL" id="KAF7486630.1"/>
    </source>
</evidence>
<feature type="region of interest" description="Disordered" evidence="1">
    <location>
        <begin position="120"/>
        <end position="153"/>
    </location>
</feature>
<dbReference type="AlphaFoldDB" id="A0A5E4A2P7"/>